<reference evidence="3" key="1">
    <citation type="submission" date="2016-05" db="EMBL/GenBank/DDBJ databases">
        <authorList>
            <person name="Holder M.E."/>
            <person name="Ajami N.J."/>
            <person name="Petrosino J.F."/>
        </authorList>
    </citation>
    <scope>NUCLEOTIDE SEQUENCE [LARGE SCALE GENOMIC DNA]</scope>
    <source>
        <strain evidence="3">ATCC 700696</strain>
    </source>
</reference>
<sequence length="97" mass="11092">MNYDRRNGVNFYKKLSIILGTILAIIVVSWGVIFYFAQWNLHGVSNMPNFDWTKDRSLDLVGEVEGKNVYKYGISEMTYQTFSAKKSPLKSIMSKAG</sequence>
<dbReference type="EMBL" id="CP016199">
    <property type="protein sequence ID" value="ASS37091.1"/>
    <property type="molecule type" value="Genomic_DNA"/>
</dbReference>
<evidence type="ECO:0000313" key="2">
    <source>
        <dbReference type="EMBL" id="ASS37091.1"/>
    </source>
</evidence>
<dbReference type="AlphaFoldDB" id="A0A223AQ62"/>
<proteinExistence type="predicted"/>
<protein>
    <submittedName>
        <fullName evidence="2">Uncharacterized protein</fullName>
    </submittedName>
</protein>
<gene>
    <name evidence="2" type="ORF">AXF17_00430</name>
</gene>
<organism evidence="2 3">
    <name type="scientific">Mogibacterium pumilum</name>
    <dbReference type="NCBI Taxonomy" id="86332"/>
    <lineage>
        <taxon>Bacteria</taxon>
        <taxon>Bacillati</taxon>
        <taxon>Bacillota</taxon>
        <taxon>Clostridia</taxon>
        <taxon>Peptostreptococcales</taxon>
        <taxon>Anaerovoracaceae</taxon>
        <taxon>Mogibacterium</taxon>
    </lineage>
</organism>
<dbReference type="OrthoDB" id="9861981at2"/>
<evidence type="ECO:0000256" key="1">
    <source>
        <dbReference type="SAM" id="Phobius"/>
    </source>
</evidence>
<evidence type="ECO:0000313" key="3">
    <source>
        <dbReference type="Proteomes" id="UP000214689"/>
    </source>
</evidence>
<keyword evidence="1" id="KW-0812">Transmembrane</keyword>
<accession>A0A223AQ62</accession>
<keyword evidence="1" id="KW-0472">Membrane</keyword>
<keyword evidence="1" id="KW-1133">Transmembrane helix</keyword>
<dbReference type="RefSeq" id="WP_094233304.1">
    <property type="nucleotide sequence ID" value="NZ_CP016199.1"/>
</dbReference>
<feature type="transmembrane region" description="Helical" evidence="1">
    <location>
        <begin position="15"/>
        <end position="37"/>
    </location>
</feature>
<dbReference type="Proteomes" id="UP000214689">
    <property type="component" value="Chromosome"/>
</dbReference>
<name>A0A223AQ62_9FIRM</name>
<keyword evidence="3" id="KW-1185">Reference proteome</keyword>